<evidence type="ECO:0000313" key="1">
    <source>
        <dbReference type="EMBL" id="KKN86223.1"/>
    </source>
</evidence>
<organism evidence="1">
    <name type="scientific">marine sediment metagenome</name>
    <dbReference type="NCBI Taxonomy" id="412755"/>
    <lineage>
        <taxon>unclassified sequences</taxon>
        <taxon>metagenomes</taxon>
        <taxon>ecological metagenomes</taxon>
    </lineage>
</organism>
<gene>
    <name evidence="1" type="ORF">LCGC14_0270920</name>
</gene>
<accession>A0A0F9X3Z5</accession>
<reference evidence="1" key="1">
    <citation type="journal article" date="2015" name="Nature">
        <title>Complex archaea that bridge the gap between prokaryotes and eukaryotes.</title>
        <authorList>
            <person name="Spang A."/>
            <person name="Saw J.H."/>
            <person name="Jorgensen S.L."/>
            <person name="Zaremba-Niedzwiedzka K."/>
            <person name="Martijn J."/>
            <person name="Lind A.E."/>
            <person name="van Eijk R."/>
            <person name="Schleper C."/>
            <person name="Guy L."/>
            <person name="Ettema T.J."/>
        </authorList>
    </citation>
    <scope>NUCLEOTIDE SEQUENCE</scope>
</reference>
<dbReference type="AlphaFoldDB" id="A0A0F9X3Z5"/>
<comment type="caution">
    <text evidence="1">The sequence shown here is derived from an EMBL/GenBank/DDBJ whole genome shotgun (WGS) entry which is preliminary data.</text>
</comment>
<dbReference type="EMBL" id="LAZR01000150">
    <property type="protein sequence ID" value="KKN86223.1"/>
    <property type="molecule type" value="Genomic_DNA"/>
</dbReference>
<sequence length="343" mass="39334">METTEIAHTGLYAHNPENITEVRFSSRHDVDRSFTVLIADHLIEDPDNEEKAGIVVLDNDNAQVVFDGLCGSSGARGTAIMFRFAHLCSMSWQDFSAACRNNSKYRGGIIDIDTSQDEPEAGNLVRQSALGLSVSPEADSRSDFIRALSEDPDVPYKFPPSTRDSMVEEICRHFMFIENNGLSSHIAWDIRMNMNWNRTGRIKGEAPMNPEHDFNWRHNVEQEPEVIQQALASAIAPYIKRPTSILEMDEYPCEFSQVGKRGGFLILRKFCDLHMSATRDVSMFDRLMRLKDDQLEWLWVTCRVLDQDLSREERMRTMEYEMHLQRKEFEEGARNDASAMSHS</sequence>
<proteinExistence type="predicted"/>
<name>A0A0F9X3Z5_9ZZZZ</name>
<protein>
    <submittedName>
        <fullName evidence="1">Uncharacterized protein</fullName>
    </submittedName>
</protein>